<evidence type="ECO:0000256" key="1">
    <source>
        <dbReference type="SAM" id="MobiDB-lite"/>
    </source>
</evidence>
<keyword evidence="2" id="KW-0472">Membrane</keyword>
<feature type="chain" id="PRO_5002811846" evidence="3">
    <location>
        <begin position="21"/>
        <end position="596"/>
    </location>
</feature>
<dbReference type="OMA" id="RIDHKEC"/>
<evidence type="ECO:0000256" key="2">
    <source>
        <dbReference type="SAM" id="Phobius"/>
    </source>
</evidence>
<evidence type="ECO:0000313" key="4">
    <source>
        <dbReference type="EMBL" id="EDW04172.1"/>
    </source>
</evidence>
<evidence type="ECO:0000256" key="3">
    <source>
        <dbReference type="SAM" id="SignalP"/>
    </source>
</evidence>
<gene>
    <name evidence="4" type="primary">Dgri\GH11656</name>
    <name evidence="4" type="ORF">Dgri_GH11656</name>
</gene>
<name>B4JCK8_DROGR</name>
<reference evidence="4 5" key="1">
    <citation type="journal article" date="2007" name="Nature">
        <title>Evolution of genes and genomes on the Drosophila phylogeny.</title>
        <authorList>
            <consortium name="Drosophila 12 Genomes Consortium"/>
            <person name="Clark A.G."/>
            <person name="Eisen M.B."/>
            <person name="Smith D.R."/>
            <person name="Bergman C.M."/>
            <person name="Oliver B."/>
            <person name="Markow T.A."/>
            <person name="Kaufman T.C."/>
            <person name="Kellis M."/>
            <person name="Gelbart W."/>
            <person name="Iyer V.N."/>
            <person name="Pollard D.A."/>
            <person name="Sackton T.B."/>
            <person name="Larracuente A.M."/>
            <person name="Singh N.D."/>
            <person name="Abad J.P."/>
            <person name="Abt D.N."/>
            <person name="Adryan B."/>
            <person name="Aguade M."/>
            <person name="Akashi H."/>
            <person name="Anderson W.W."/>
            <person name="Aquadro C.F."/>
            <person name="Ardell D.H."/>
            <person name="Arguello R."/>
            <person name="Artieri C.G."/>
            <person name="Barbash D.A."/>
            <person name="Barker D."/>
            <person name="Barsanti P."/>
            <person name="Batterham P."/>
            <person name="Batzoglou S."/>
            <person name="Begun D."/>
            <person name="Bhutkar A."/>
            <person name="Blanco E."/>
            <person name="Bosak S.A."/>
            <person name="Bradley R.K."/>
            <person name="Brand A.D."/>
            <person name="Brent M.R."/>
            <person name="Brooks A.N."/>
            <person name="Brown R.H."/>
            <person name="Butlin R.K."/>
            <person name="Caggese C."/>
            <person name="Calvi B.R."/>
            <person name="Bernardo de Carvalho A."/>
            <person name="Caspi A."/>
            <person name="Castrezana S."/>
            <person name="Celniker S.E."/>
            <person name="Chang J.L."/>
            <person name="Chapple C."/>
            <person name="Chatterji S."/>
            <person name="Chinwalla A."/>
            <person name="Civetta A."/>
            <person name="Clifton S.W."/>
            <person name="Comeron J.M."/>
            <person name="Costello J.C."/>
            <person name="Coyne J.A."/>
            <person name="Daub J."/>
            <person name="David R.G."/>
            <person name="Delcher A.L."/>
            <person name="Delehaunty K."/>
            <person name="Do C.B."/>
            <person name="Ebling H."/>
            <person name="Edwards K."/>
            <person name="Eickbush T."/>
            <person name="Evans J.D."/>
            <person name="Filipski A."/>
            <person name="Findeiss S."/>
            <person name="Freyhult E."/>
            <person name="Fulton L."/>
            <person name="Fulton R."/>
            <person name="Garcia A.C."/>
            <person name="Gardiner A."/>
            <person name="Garfield D.A."/>
            <person name="Garvin B.E."/>
            <person name="Gibson G."/>
            <person name="Gilbert D."/>
            <person name="Gnerre S."/>
            <person name="Godfrey J."/>
            <person name="Good R."/>
            <person name="Gotea V."/>
            <person name="Gravely B."/>
            <person name="Greenberg A.J."/>
            <person name="Griffiths-Jones S."/>
            <person name="Gross S."/>
            <person name="Guigo R."/>
            <person name="Gustafson E.A."/>
            <person name="Haerty W."/>
            <person name="Hahn M.W."/>
            <person name="Halligan D.L."/>
            <person name="Halpern A.L."/>
            <person name="Halter G.M."/>
            <person name="Han M.V."/>
            <person name="Heger A."/>
            <person name="Hillier L."/>
            <person name="Hinrichs A.S."/>
            <person name="Holmes I."/>
            <person name="Hoskins R.A."/>
            <person name="Hubisz M.J."/>
            <person name="Hultmark D."/>
            <person name="Huntley M.A."/>
            <person name="Jaffe D.B."/>
            <person name="Jagadeeshan S."/>
            <person name="Jeck W.R."/>
            <person name="Johnson J."/>
            <person name="Jones C.D."/>
            <person name="Jordan W.C."/>
            <person name="Karpen G.H."/>
            <person name="Kataoka E."/>
            <person name="Keightley P.D."/>
            <person name="Kheradpour P."/>
            <person name="Kirkness E.F."/>
            <person name="Koerich L.B."/>
            <person name="Kristiansen K."/>
            <person name="Kudrna D."/>
            <person name="Kulathinal R.J."/>
            <person name="Kumar S."/>
            <person name="Kwok R."/>
            <person name="Lander E."/>
            <person name="Langley C.H."/>
            <person name="Lapoint R."/>
            <person name="Lazzaro B.P."/>
            <person name="Lee S.J."/>
            <person name="Levesque L."/>
            <person name="Li R."/>
            <person name="Lin C.F."/>
            <person name="Lin M.F."/>
            <person name="Lindblad-Toh K."/>
            <person name="Llopart A."/>
            <person name="Long M."/>
            <person name="Low L."/>
            <person name="Lozovsky E."/>
            <person name="Lu J."/>
            <person name="Luo M."/>
            <person name="Machado C.A."/>
            <person name="Makalowski W."/>
            <person name="Marzo M."/>
            <person name="Matsuda M."/>
            <person name="Matzkin L."/>
            <person name="McAllister B."/>
            <person name="McBride C.S."/>
            <person name="McKernan B."/>
            <person name="McKernan K."/>
            <person name="Mendez-Lago M."/>
            <person name="Minx P."/>
            <person name="Mollenhauer M.U."/>
            <person name="Montooth K."/>
            <person name="Mount S.M."/>
            <person name="Mu X."/>
            <person name="Myers E."/>
            <person name="Negre B."/>
            <person name="Newfeld S."/>
            <person name="Nielsen R."/>
            <person name="Noor M.A."/>
            <person name="O'Grady P."/>
            <person name="Pachter L."/>
            <person name="Papaceit M."/>
            <person name="Parisi M.J."/>
            <person name="Parisi M."/>
            <person name="Parts L."/>
            <person name="Pedersen J.S."/>
            <person name="Pesole G."/>
            <person name="Phillippy A.M."/>
            <person name="Ponting C.P."/>
            <person name="Pop M."/>
            <person name="Porcelli D."/>
            <person name="Powell J.R."/>
            <person name="Prohaska S."/>
            <person name="Pruitt K."/>
            <person name="Puig M."/>
            <person name="Quesneville H."/>
            <person name="Ram K.R."/>
            <person name="Rand D."/>
            <person name="Rasmussen M.D."/>
            <person name="Reed L.K."/>
            <person name="Reenan R."/>
            <person name="Reily A."/>
            <person name="Remington K.A."/>
            <person name="Rieger T.T."/>
            <person name="Ritchie M.G."/>
            <person name="Robin C."/>
            <person name="Rogers Y.H."/>
            <person name="Rohde C."/>
            <person name="Rozas J."/>
            <person name="Rubenfield M.J."/>
            <person name="Ruiz A."/>
            <person name="Russo S."/>
            <person name="Salzberg S.L."/>
            <person name="Sanchez-Gracia A."/>
            <person name="Saranga D.J."/>
            <person name="Sato H."/>
            <person name="Schaeffer S.W."/>
            <person name="Schatz M.C."/>
            <person name="Schlenke T."/>
            <person name="Schwartz R."/>
            <person name="Segarra C."/>
            <person name="Singh R.S."/>
            <person name="Sirot L."/>
            <person name="Sirota M."/>
            <person name="Sisneros N.B."/>
            <person name="Smith C.D."/>
            <person name="Smith T.F."/>
            <person name="Spieth J."/>
            <person name="Stage D.E."/>
            <person name="Stark A."/>
            <person name="Stephan W."/>
            <person name="Strausberg R.L."/>
            <person name="Strempel S."/>
            <person name="Sturgill D."/>
            <person name="Sutton G."/>
            <person name="Sutton G.G."/>
            <person name="Tao W."/>
            <person name="Teichmann S."/>
            <person name="Tobari Y.N."/>
            <person name="Tomimura Y."/>
            <person name="Tsolas J.M."/>
            <person name="Valente V.L."/>
            <person name="Venter E."/>
            <person name="Venter J.C."/>
            <person name="Vicario S."/>
            <person name="Vieira F.G."/>
            <person name="Vilella A.J."/>
            <person name="Villasante A."/>
            <person name="Walenz B."/>
            <person name="Wang J."/>
            <person name="Wasserman M."/>
            <person name="Watts T."/>
            <person name="Wilson D."/>
            <person name="Wilson R.K."/>
            <person name="Wing R.A."/>
            <person name="Wolfner M.F."/>
            <person name="Wong A."/>
            <person name="Wong G.K."/>
            <person name="Wu C.I."/>
            <person name="Wu G."/>
            <person name="Yamamoto D."/>
            <person name="Yang H.P."/>
            <person name="Yang S.P."/>
            <person name="Yorke J.A."/>
            <person name="Yoshida K."/>
            <person name="Zdobnov E."/>
            <person name="Zhang P."/>
            <person name="Zhang Y."/>
            <person name="Zimin A.V."/>
            <person name="Baldwin J."/>
            <person name="Abdouelleil A."/>
            <person name="Abdulkadir J."/>
            <person name="Abebe A."/>
            <person name="Abera B."/>
            <person name="Abreu J."/>
            <person name="Acer S.C."/>
            <person name="Aftuck L."/>
            <person name="Alexander A."/>
            <person name="An P."/>
            <person name="Anderson E."/>
            <person name="Anderson S."/>
            <person name="Arachi H."/>
            <person name="Azer M."/>
            <person name="Bachantsang P."/>
            <person name="Barry A."/>
            <person name="Bayul T."/>
            <person name="Berlin A."/>
            <person name="Bessette D."/>
            <person name="Bloom T."/>
            <person name="Blye J."/>
            <person name="Boguslavskiy L."/>
            <person name="Bonnet C."/>
            <person name="Boukhgalter B."/>
            <person name="Bourzgui I."/>
            <person name="Brown A."/>
            <person name="Cahill P."/>
            <person name="Channer S."/>
            <person name="Cheshatsang Y."/>
            <person name="Chuda L."/>
            <person name="Citroen M."/>
            <person name="Collymore A."/>
            <person name="Cooke P."/>
            <person name="Costello M."/>
            <person name="D'Aco K."/>
            <person name="Daza R."/>
            <person name="De Haan G."/>
            <person name="DeGray S."/>
            <person name="DeMaso C."/>
            <person name="Dhargay N."/>
            <person name="Dooley K."/>
            <person name="Dooley E."/>
            <person name="Doricent M."/>
            <person name="Dorje P."/>
            <person name="Dorjee K."/>
            <person name="Dupes A."/>
            <person name="Elong R."/>
            <person name="Falk J."/>
            <person name="Farina A."/>
            <person name="Faro S."/>
            <person name="Ferguson D."/>
            <person name="Fisher S."/>
            <person name="Foley C.D."/>
            <person name="Franke A."/>
            <person name="Friedrich D."/>
            <person name="Gadbois L."/>
            <person name="Gearin G."/>
            <person name="Gearin C.R."/>
            <person name="Giannoukos G."/>
            <person name="Goode T."/>
            <person name="Graham J."/>
            <person name="Grandbois E."/>
            <person name="Grewal S."/>
            <person name="Gyaltsen K."/>
            <person name="Hafez N."/>
            <person name="Hagos B."/>
            <person name="Hall J."/>
            <person name="Henson C."/>
            <person name="Hollinger A."/>
            <person name="Honan T."/>
            <person name="Huard M.D."/>
            <person name="Hughes L."/>
            <person name="Hurhula B."/>
            <person name="Husby M.E."/>
            <person name="Kamat A."/>
            <person name="Kanga B."/>
            <person name="Kashin S."/>
            <person name="Khazanovich D."/>
            <person name="Kisner P."/>
            <person name="Lance K."/>
            <person name="Lara M."/>
            <person name="Lee W."/>
            <person name="Lennon N."/>
            <person name="Letendre F."/>
            <person name="LeVine R."/>
            <person name="Lipovsky A."/>
            <person name="Liu X."/>
            <person name="Liu J."/>
            <person name="Liu S."/>
            <person name="Lokyitsang T."/>
            <person name="Lokyitsang Y."/>
            <person name="Lubonja R."/>
            <person name="Lui A."/>
            <person name="MacDonald P."/>
            <person name="Magnisalis V."/>
            <person name="Maru K."/>
            <person name="Matthews C."/>
            <person name="McCusker W."/>
            <person name="McDonough S."/>
            <person name="Mehta T."/>
            <person name="Meldrim J."/>
            <person name="Meneus L."/>
            <person name="Mihai O."/>
            <person name="Mihalev A."/>
            <person name="Mihova T."/>
            <person name="Mittelman R."/>
            <person name="Mlenga V."/>
            <person name="Montmayeur A."/>
            <person name="Mulrain L."/>
            <person name="Navidi A."/>
            <person name="Naylor J."/>
            <person name="Negash T."/>
            <person name="Nguyen T."/>
            <person name="Nguyen N."/>
            <person name="Nicol R."/>
            <person name="Norbu C."/>
            <person name="Norbu N."/>
            <person name="Novod N."/>
            <person name="O'Neill B."/>
            <person name="Osman S."/>
            <person name="Markiewicz E."/>
            <person name="Oyono O.L."/>
            <person name="Patti C."/>
            <person name="Phunkhang P."/>
            <person name="Pierre F."/>
            <person name="Priest M."/>
            <person name="Raghuraman S."/>
            <person name="Rege F."/>
            <person name="Reyes R."/>
            <person name="Rise C."/>
            <person name="Rogov P."/>
            <person name="Ross K."/>
            <person name="Ryan E."/>
            <person name="Settipalli S."/>
            <person name="Shea T."/>
            <person name="Sherpa N."/>
            <person name="Shi L."/>
            <person name="Shih D."/>
            <person name="Sparrow T."/>
            <person name="Spaulding J."/>
            <person name="Stalker J."/>
            <person name="Stange-Thomann N."/>
            <person name="Stavropoulos S."/>
            <person name="Stone C."/>
            <person name="Strader C."/>
            <person name="Tesfaye S."/>
            <person name="Thomson T."/>
            <person name="Thoulutsang Y."/>
            <person name="Thoulutsang D."/>
            <person name="Topham K."/>
            <person name="Topping I."/>
            <person name="Tsamla T."/>
            <person name="Vassiliev H."/>
            <person name="Vo A."/>
            <person name="Wangchuk T."/>
            <person name="Wangdi T."/>
            <person name="Weiand M."/>
            <person name="Wilkinson J."/>
            <person name="Wilson A."/>
            <person name="Yadav S."/>
            <person name="Young G."/>
            <person name="Yu Q."/>
            <person name="Zembek L."/>
            <person name="Zhong D."/>
            <person name="Zimmer A."/>
            <person name="Zwirko Z."/>
            <person name="Jaffe D.B."/>
            <person name="Alvarez P."/>
            <person name="Brockman W."/>
            <person name="Butler J."/>
            <person name="Chin C."/>
            <person name="Gnerre S."/>
            <person name="Grabherr M."/>
            <person name="Kleber M."/>
            <person name="Mauceli E."/>
            <person name="MacCallum I."/>
        </authorList>
    </citation>
    <scope>NUCLEOTIDE SEQUENCE [LARGE SCALE GENOMIC DNA]</scope>
    <source>
        <strain evidence="5">Tucson 15287-2541.00</strain>
    </source>
</reference>
<keyword evidence="2" id="KW-0812">Transmembrane</keyword>
<dbReference type="AlphaFoldDB" id="B4JCK8"/>
<feature type="transmembrane region" description="Helical" evidence="2">
    <location>
        <begin position="519"/>
        <end position="540"/>
    </location>
</feature>
<dbReference type="KEGG" id="dgr:6562909"/>
<dbReference type="eggNOG" id="ENOG502S0V8">
    <property type="taxonomic scope" value="Eukaryota"/>
</dbReference>
<feature type="region of interest" description="Disordered" evidence="1">
    <location>
        <begin position="207"/>
        <end position="240"/>
    </location>
</feature>
<keyword evidence="3" id="KW-0732">Signal</keyword>
<evidence type="ECO:0000313" key="5">
    <source>
        <dbReference type="Proteomes" id="UP000001070"/>
    </source>
</evidence>
<keyword evidence="5" id="KW-1185">Reference proteome</keyword>
<sequence>MLLLLLLMLLLPAMPNAATAARRARITASHTNNSNNNATLTESTAKLKTSADGGGGGDNSSSSNNVAVNKYEIRGVAGEPNYKSVNLTWEVEFVTSAHDTDTKRNTNSNTNTNNISNTNTNALVDGVTNMSDDVEPPKAFQIFYCEIQNYGAQRCRVKLVNATAAVAVATNDLLPTPGDDHVDTQVQHFAAAVDNLRMATRYSFHIRPMPSHRQRSSSARSDFRAEENEIEGGGESGGAAAAAAHLPGQSIVIPTKGFSAHATQCLAHASEIEVETGPYFGGLIVVDGGDCGIKGNANDPADKYTMRIDHKQCGSMVKPETNTVETFITVQENLGIFTHSTRRFVVVCSYQSGMQTVRASFTVPGRNKAGVAAAVEPSSDPFQPDDEERLGREMRNMRFVDKSELVLKESDQEESVEEPAFVLETQPPKLAKEQSTPVVEALQPPAAQSRQQGRALTLASLSELNNLALLDVEAEEQELSSKYAKLVVDQRPGGAAWTTNDANDDEFYVAPLRYISANLGSVLVTVSISVIIISICIVLLQRHRFPNNSNSNSNNNSNYNSNSKLHSHLATISCPAAHLPHKTLPRALQQQYQCTL</sequence>
<dbReference type="InParanoid" id="B4JCK8"/>
<dbReference type="HOGENOM" id="CLU_485966_0_0_1"/>
<accession>B4JCK8</accession>
<keyword evidence="2" id="KW-1133">Transmembrane helix</keyword>
<dbReference type="PhylomeDB" id="B4JCK8"/>
<organism evidence="5">
    <name type="scientific">Drosophila grimshawi</name>
    <name type="common">Hawaiian fruit fly</name>
    <name type="synonym">Idiomyia grimshawi</name>
    <dbReference type="NCBI Taxonomy" id="7222"/>
    <lineage>
        <taxon>Eukaryota</taxon>
        <taxon>Metazoa</taxon>
        <taxon>Ecdysozoa</taxon>
        <taxon>Arthropoda</taxon>
        <taxon>Hexapoda</taxon>
        <taxon>Insecta</taxon>
        <taxon>Pterygota</taxon>
        <taxon>Neoptera</taxon>
        <taxon>Endopterygota</taxon>
        <taxon>Diptera</taxon>
        <taxon>Brachycera</taxon>
        <taxon>Muscomorpha</taxon>
        <taxon>Ephydroidea</taxon>
        <taxon>Drosophilidae</taxon>
        <taxon>Drosophila</taxon>
        <taxon>Hawaiian Drosophila</taxon>
    </lineage>
</organism>
<dbReference type="OrthoDB" id="6368363at2759"/>
<dbReference type="Proteomes" id="UP000001070">
    <property type="component" value="Unassembled WGS sequence"/>
</dbReference>
<protein>
    <submittedName>
        <fullName evidence="4">GH11656</fullName>
    </submittedName>
</protein>
<proteinExistence type="predicted"/>
<feature type="signal peptide" evidence="3">
    <location>
        <begin position="1"/>
        <end position="20"/>
    </location>
</feature>
<dbReference type="EMBL" id="CH916368">
    <property type="protein sequence ID" value="EDW04172.1"/>
    <property type="molecule type" value="Genomic_DNA"/>
</dbReference>